<dbReference type="AlphaFoldDB" id="A0A094YR59"/>
<keyword evidence="8" id="KW-1185">Reference proteome</keyword>
<keyword evidence="2 5" id="KW-0812">Transmembrane</keyword>
<dbReference type="PATRIC" id="fig|104102.7.peg.1483"/>
<accession>A0A094YR59</accession>
<name>A0A094YR59_9PROT</name>
<evidence type="ECO:0000256" key="1">
    <source>
        <dbReference type="ARBA" id="ARBA00022475"/>
    </source>
</evidence>
<evidence type="ECO:0000313" key="7">
    <source>
        <dbReference type="EMBL" id="KGB23867.1"/>
    </source>
</evidence>
<dbReference type="EMBL" id="CP022699">
    <property type="protein sequence ID" value="ATJ90945.1"/>
    <property type="molecule type" value="Genomic_DNA"/>
</dbReference>
<proteinExistence type="predicted"/>
<keyword evidence="1" id="KW-1003">Cell membrane</keyword>
<keyword evidence="4 5" id="KW-0472">Membrane</keyword>
<reference evidence="7 8" key="1">
    <citation type="submission" date="2014-06" db="EMBL/GenBank/DDBJ databases">
        <title>Functional and comparative genomic analyses of the Drosophila gut microbiota identify candidate symbiosis factors.</title>
        <authorList>
            <person name="Newell P.D."/>
            <person name="Chaston J.M."/>
            <person name="Douglas A.E."/>
        </authorList>
    </citation>
    <scope>NUCLEOTIDE SEQUENCE [LARGE SCALE GENOMIC DNA]</scope>
    <source>
        <strain evidence="7 8">DmCS_006</strain>
    </source>
</reference>
<evidence type="ECO:0000256" key="3">
    <source>
        <dbReference type="ARBA" id="ARBA00022989"/>
    </source>
</evidence>
<protein>
    <submittedName>
        <fullName evidence="6">DUF1656 domain-containing protein</fullName>
    </submittedName>
</protein>
<organism evidence="7 8">
    <name type="scientific">Acetobacter tropicalis</name>
    <dbReference type="NCBI Taxonomy" id="104102"/>
    <lineage>
        <taxon>Bacteria</taxon>
        <taxon>Pseudomonadati</taxon>
        <taxon>Pseudomonadota</taxon>
        <taxon>Alphaproteobacteria</taxon>
        <taxon>Acetobacterales</taxon>
        <taxon>Acetobacteraceae</taxon>
        <taxon>Acetobacter</taxon>
    </lineage>
</organism>
<dbReference type="GeneID" id="34781701"/>
<evidence type="ECO:0000256" key="4">
    <source>
        <dbReference type="ARBA" id="ARBA00023136"/>
    </source>
</evidence>
<evidence type="ECO:0000313" key="9">
    <source>
        <dbReference type="Proteomes" id="UP000220394"/>
    </source>
</evidence>
<gene>
    <name evidence="7" type="ORF">AtDm6_1499</name>
    <name evidence="6" type="ORF">CIW82_09840</name>
</gene>
<evidence type="ECO:0000256" key="2">
    <source>
        <dbReference type="ARBA" id="ARBA00022692"/>
    </source>
</evidence>
<dbReference type="STRING" id="104102.AtDm6_1499"/>
<dbReference type="EMBL" id="JOKM01000054">
    <property type="protein sequence ID" value="KGB23867.1"/>
    <property type="molecule type" value="Genomic_DNA"/>
</dbReference>
<sequence length="68" mass="7364">MELDLRPVLDVGGLLVSSFVVHAGLAIATLLILSPILAKVRARRVIWNLPLAEFGLLVCLIGLYTILL</sequence>
<dbReference type="KEGG" id="ato:CIW82_09840"/>
<dbReference type="Proteomes" id="UP000029448">
    <property type="component" value="Unassembled WGS sequence"/>
</dbReference>
<dbReference type="RefSeq" id="WP_006559760.1">
    <property type="nucleotide sequence ID" value="NZ_CP022699.1"/>
</dbReference>
<feature type="transmembrane region" description="Helical" evidence="5">
    <location>
        <begin position="45"/>
        <end position="67"/>
    </location>
</feature>
<evidence type="ECO:0000313" key="8">
    <source>
        <dbReference type="Proteomes" id="UP000029448"/>
    </source>
</evidence>
<evidence type="ECO:0000256" key="5">
    <source>
        <dbReference type="SAM" id="Phobius"/>
    </source>
</evidence>
<dbReference type="InterPro" id="IPR012451">
    <property type="entry name" value="DUF1656"/>
</dbReference>
<evidence type="ECO:0000313" key="6">
    <source>
        <dbReference type="EMBL" id="ATJ90945.1"/>
    </source>
</evidence>
<dbReference type="Proteomes" id="UP000220394">
    <property type="component" value="Chromosome"/>
</dbReference>
<reference evidence="6 9" key="2">
    <citation type="submission" date="2017-08" db="EMBL/GenBank/DDBJ databases">
        <title>Complete Genome Sequence of Acetobacter tropicalis Oregon-R-modENCODE STRAIN BDGP1, an acetic acid bacterium isolated from Drosophila melanogaster gut.</title>
        <authorList>
            <person name="Wan K.H."/>
            <person name="Yu C."/>
            <person name="Park S."/>
            <person name="Hammonds A.S."/>
            <person name="Booth B.W."/>
            <person name="Celniker S.E."/>
        </authorList>
    </citation>
    <scope>NUCLEOTIDE SEQUENCE [LARGE SCALE GENOMIC DNA]</scope>
    <source>
        <strain evidence="6 9">BDGP1</strain>
    </source>
</reference>
<dbReference type="Pfam" id="PF07869">
    <property type="entry name" value="DUF1656"/>
    <property type="match status" value="1"/>
</dbReference>
<keyword evidence="3 5" id="KW-1133">Transmembrane helix</keyword>
<feature type="transmembrane region" description="Helical" evidence="5">
    <location>
        <begin position="12"/>
        <end position="33"/>
    </location>
</feature>